<comment type="subunit">
    <text evidence="3 9">Homotetramer.</text>
</comment>
<evidence type="ECO:0000256" key="5">
    <source>
        <dbReference type="ARBA" id="ARBA00018539"/>
    </source>
</evidence>
<comment type="catalytic activity">
    <reaction evidence="8 9">
        <text>D-glucose 6-phosphate + UDP-alpha-D-glucose = alpha,alpha-trehalose 6-phosphate + UDP + H(+)</text>
        <dbReference type="Rhea" id="RHEA:18889"/>
        <dbReference type="ChEBI" id="CHEBI:15378"/>
        <dbReference type="ChEBI" id="CHEBI:58223"/>
        <dbReference type="ChEBI" id="CHEBI:58429"/>
        <dbReference type="ChEBI" id="CHEBI:58885"/>
        <dbReference type="ChEBI" id="CHEBI:61548"/>
        <dbReference type="EC" id="2.4.1.15"/>
    </reaction>
</comment>
<dbReference type="CDD" id="cd03788">
    <property type="entry name" value="GT20_TPS"/>
    <property type="match status" value="1"/>
</dbReference>
<dbReference type="PANTHER" id="PTHR10788:SF106">
    <property type="entry name" value="BCDNA.GH08860"/>
    <property type="match status" value="1"/>
</dbReference>
<evidence type="ECO:0000256" key="10">
    <source>
        <dbReference type="SAM" id="MobiDB-lite"/>
    </source>
</evidence>
<evidence type="ECO:0000256" key="6">
    <source>
        <dbReference type="ARBA" id="ARBA00022676"/>
    </source>
</evidence>
<keyword evidence="6 9" id="KW-0328">Glycosyltransferase</keyword>
<comment type="function">
    <text evidence="9">Probably involved in the osmoprotection via the biosynthesis of trehalose. Catalyzes the transfer of glucose from UDP-alpha-D-glucose (UDP-Glc) to D-glucose 6-phosphate (Glc-6-P) to form trehalose-6-phosphate. Acts with retention of the anomeric configuration of the UDP-sugar donor.</text>
</comment>
<dbReference type="GO" id="GO:0003825">
    <property type="term" value="F:alpha,alpha-trehalose-phosphate synthase (UDP-forming) activity"/>
    <property type="evidence" value="ECO:0007669"/>
    <property type="project" value="UniProtKB-EC"/>
</dbReference>
<keyword evidence="12" id="KW-1185">Reference proteome</keyword>
<evidence type="ECO:0000313" key="11">
    <source>
        <dbReference type="EMBL" id="WQD80674.1"/>
    </source>
</evidence>
<reference evidence="11 12" key="1">
    <citation type="submission" date="2023-12" db="EMBL/GenBank/DDBJ databases">
        <title>Genome sequencing and assembly of bacterial species from a model synthetic community.</title>
        <authorList>
            <person name="Hogle S.L."/>
        </authorList>
    </citation>
    <scope>NUCLEOTIDE SEQUENCE [LARGE SCALE GENOMIC DNA]</scope>
    <source>
        <strain evidence="11 12">HAMBI 2494</strain>
    </source>
</reference>
<name>A0ABZ0WTW6_9BURK</name>
<dbReference type="InterPro" id="IPR012766">
    <property type="entry name" value="Trehalose_OtsA"/>
</dbReference>
<evidence type="ECO:0000256" key="7">
    <source>
        <dbReference type="ARBA" id="ARBA00022679"/>
    </source>
</evidence>
<evidence type="ECO:0000256" key="4">
    <source>
        <dbReference type="ARBA" id="ARBA00012538"/>
    </source>
</evidence>
<keyword evidence="7 9" id="KW-0808">Transferase</keyword>
<sequence length="485" mass="53897">MSRLIIVSNRVAPISEGGPAAGGLAVGVYDALKETGGMWFGWSGDVLSSGQLEIQLEERGPVTFATIGLLRRDYDQYYRGFSNATLWPAFHYRADLIQYDRHDFEGYCRVNTWLAQQLVPLLRPDDVIWVHDYHLIPFAQALRAAGVKNRIGFFLHIPFPASQVLLAVPPHRSLVEALCAFDLLGFQTAPDLRAFCDYIVNEAAGAVEVRPDGLTSVRAFGRTLRAGAYPIGVYPDEIAELAKAGERGKPVRTLKATLHSRKVIMSVDRLDYSKGLVERFRAFERLIDLAPAQRNQVSFLQIAPPTRADLHAYQDIRLRLEAESGRINGRFAELDWTPIRYIHRQYERSVLAALFRASHVGYVTPLRDGMNLVAKEYVSAQDPENPGVLVLSQFAGAAQELGGALIVNPFDIDGMADALAIALAMPLEERQARYRDMMAQLRENNVSVWRDNFMRDLARAGERSEDAVPPAASDGPVPQVPLAAE</sequence>
<gene>
    <name evidence="11" type="primary">otsA</name>
    <name evidence="11" type="ORF">U0042_13850</name>
</gene>
<comment type="pathway">
    <text evidence="1 9">Glycan biosynthesis; trehalose biosynthesis.</text>
</comment>
<dbReference type="Proteomes" id="UP001325479">
    <property type="component" value="Chromosome"/>
</dbReference>
<dbReference type="RefSeq" id="WP_198665261.1">
    <property type="nucleotide sequence ID" value="NZ_CP139965.1"/>
</dbReference>
<comment type="similarity">
    <text evidence="2 9">Belongs to the glycosyltransferase 20 family.</text>
</comment>
<dbReference type="Gene3D" id="3.40.50.2000">
    <property type="entry name" value="Glycogen Phosphorylase B"/>
    <property type="match status" value="2"/>
</dbReference>
<dbReference type="SUPFAM" id="SSF53756">
    <property type="entry name" value="UDP-Glycosyltransferase/glycogen phosphorylase"/>
    <property type="match status" value="1"/>
</dbReference>
<dbReference type="Pfam" id="PF00982">
    <property type="entry name" value="Glyco_transf_20"/>
    <property type="match status" value="1"/>
</dbReference>
<protein>
    <recommendedName>
        <fullName evidence="5 9">Trehalose-6-phosphate synthase</fullName>
        <ecNumber evidence="4 9">2.4.1.15</ecNumber>
    </recommendedName>
    <alternativeName>
        <fullName evidence="9">Osmoregulatory trehalose synthesis protein A</fullName>
    </alternativeName>
    <alternativeName>
        <fullName evidence="9">UDP-glucose-glucosephosphate glucosyltransferase</fullName>
    </alternativeName>
</protein>
<evidence type="ECO:0000256" key="2">
    <source>
        <dbReference type="ARBA" id="ARBA00008799"/>
    </source>
</evidence>
<dbReference type="NCBIfam" id="TIGR02400">
    <property type="entry name" value="trehalose_OtsA"/>
    <property type="match status" value="1"/>
</dbReference>
<evidence type="ECO:0000256" key="1">
    <source>
        <dbReference type="ARBA" id="ARBA00005199"/>
    </source>
</evidence>
<feature type="region of interest" description="Disordered" evidence="10">
    <location>
        <begin position="461"/>
        <end position="485"/>
    </location>
</feature>
<evidence type="ECO:0000256" key="8">
    <source>
        <dbReference type="ARBA" id="ARBA00048039"/>
    </source>
</evidence>
<accession>A0ABZ0WTW6</accession>
<evidence type="ECO:0000256" key="9">
    <source>
        <dbReference type="RuleBase" id="RU362045"/>
    </source>
</evidence>
<dbReference type="InterPro" id="IPR001830">
    <property type="entry name" value="Glyco_trans_20"/>
</dbReference>
<evidence type="ECO:0000313" key="12">
    <source>
        <dbReference type="Proteomes" id="UP001325479"/>
    </source>
</evidence>
<dbReference type="EMBL" id="CP139965">
    <property type="protein sequence ID" value="WQD80674.1"/>
    <property type="molecule type" value="Genomic_DNA"/>
</dbReference>
<organism evidence="11 12">
    <name type="scientific">Paraburkholderia kururiensis</name>
    <dbReference type="NCBI Taxonomy" id="984307"/>
    <lineage>
        <taxon>Bacteria</taxon>
        <taxon>Pseudomonadati</taxon>
        <taxon>Pseudomonadota</taxon>
        <taxon>Betaproteobacteria</taxon>
        <taxon>Burkholderiales</taxon>
        <taxon>Burkholderiaceae</taxon>
        <taxon>Paraburkholderia</taxon>
    </lineage>
</organism>
<evidence type="ECO:0000256" key="3">
    <source>
        <dbReference type="ARBA" id="ARBA00011881"/>
    </source>
</evidence>
<dbReference type="PANTHER" id="PTHR10788">
    <property type="entry name" value="TREHALOSE-6-PHOSPHATE SYNTHASE"/>
    <property type="match status" value="1"/>
</dbReference>
<proteinExistence type="inferred from homology"/>
<dbReference type="EC" id="2.4.1.15" evidence="4 9"/>